<evidence type="ECO:0000256" key="1">
    <source>
        <dbReference type="PROSITE-ProRule" id="PRU00175"/>
    </source>
</evidence>
<name>A0A8T2C8K2_9BRAS</name>
<dbReference type="Proteomes" id="UP000694240">
    <property type="component" value="Chromosome 6"/>
</dbReference>
<organism evidence="5 6">
    <name type="scientific">Arabidopsis thaliana x Arabidopsis arenosa</name>
    <dbReference type="NCBI Taxonomy" id="1240361"/>
    <lineage>
        <taxon>Eukaryota</taxon>
        <taxon>Viridiplantae</taxon>
        <taxon>Streptophyta</taxon>
        <taxon>Embryophyta</taxon>
        <taxon>Tracheophyta</taxon>
        <taxon>Spermatophyta</taxon>
        <taxon>Magnoliopsida</taxon>
        <taxon>eudicotyledons</taxon>
        <taxon>Gunneridae</taxon>
        <taxon>Pentapetalae</taxon>
        <taxon>rosids</taxon>
        <taxon>malvids</taxon>
        <taxon>Brassicales</taxon>
        <taxon>Brassicaceae</taxon>
        <taxon>Camelineae</taxon>
        <taxon>Arabidopsis</taxon>
    </lineage>
</organism>
<dbReference type="AlphaFoldDB" id="A0A8T2C8K2"/>
<dbReference type="EMBL" id="JAEFBK010000006">
    <property type="protein sequence ID" value="KAG7591741.1"/>
    <property type="molecule type" value="Genomic_DNA"/>
</dbReference>
<accession>A0A8T2C8K2</accession>
<dbReference type="CDD" id="cd23123">
    <property type="entry name" value="RING-H2_RHA2B"/>
    <property type="match status" value="1"/>
</dbReference>
<feature type="chain" id="PRO_5035846865" evidence="3">
    <location>
        <begin position="26"/>
        <end position="308"/>
    </location>
</feature>
<evidence type="ECO:0000256" key="3">
    <source>
        <dbReference type="SAM" id="SignalP"/>
    </source>
</evidence>
<protein>
    <submittedName>
        <fullName evidence="5">Zinc finger RING-type</fullName>
    </submittedName>
</protein>
<dbReference type="PROSITE" id="PS50089">
    <property type="entry name" value="ZF_RING_2"/>
    <property type="match status" value="1"/>
</dbReference>
<evidence type="ECO:0000256" key="2">
    <source>
        <dbReference type="SAM" id="MobiDB-lite"/>
    </source>
</evidence>
<comment type="caution">
    <text evidence="5">The sequence shown here is derived from an EMBL/GenBank/DDBJ whole genome shotgun (WGS) entry which is preliminary data.</text>
</comment>
<reference evidence="5 6" key="1">
    <citation type="submission" date="2020-12" db="EMBL/GenBank/DDBJ databases">
        <title>Concerted genomic and epigenomic changes stabilize Arabidopsis allopolyploids.</title>
        <authorList>
            <person name="Chen Z."/>
        </authorList>
    </citation>
    <scope>NUCLEOTIDE SEQUENCE [LARGE SCALE GENOMIC DNA]</scope>
    <source>
        <strain evidence="5">Allo738</strain>
        <tissue evidence="5">Leaf</tissue>
    </source>
</reference>
<gene>
    <name evidence="5" type="ORF">ISN45_Aa01g007330</name>
</gene>
<dbReference type="PANTHER" id="PTHR47662:SF1">
    <property type="entry name" value="RING-TYPE DOMAIN-CONTAINING PROTEIN"/>
    <property type="match status" value="1"/>
</dbReference>
<feature type="compositionally biased region" description="Basic residues" evidence="2">
    <location>
        <begin position="143"/>
        <end position="154"/>
    </location>
</feature>
<evidence type="ECO:0000313" key="5">
    <source>
        <dbReference type="EMBL" id="KAG7591741.1"/>
    </source>
</evidence>
<feature type="region of interest" description="Disordered" evidence="2">
    <location>
        <begin position="125"/>
        <end position="160"/>
    </location>
</feature>
<keyword evidence="1" id="KW-0863">Zinc-finger</keyword>
<dbReference type="GO" id="GO:0008270">
    <property type="term" value="F:zinc ion binding"/>
    <property type="evidence" value="ECO:0007669"/>
    <property type="project" value="UniProtKB-KW"/>
</dbReference>
<feature type="signal peptide" evidence="3">
    <location>
        <begin position="1"/>
        <end position="25"/>
    </location>
</feature>
<keyword evidence="3" id="KW-0732">Signal</keyword>
<dbReference type="InterPro" id="IPR001841">
    <property type="entry name" value="Znf_RING"/>
</dbReference>
<feature type="domain" description="RING-type" evidence="4">
    <location>
        <begin position="239"/>
        <end position="281"/>
    </location>
</feature>
<dbReference type="Pfam" id="PF13639">
    <property type="entry name" value="zf-RING_2"/>
    <property type="match status" value="1"/>
</dbReference>
<keyword evidence="6" id="KW-1185">Reference proteome</keyword>
<keyword evidence="1" id="KW-0862">Zinc</keyword>
<evidence type="ECO:0000313" key="6">
    <source>
        <dbReference type="Proteomes" id="UP000694240"/>
    </source>
</evidence>
<evidence type="ECO:0000259" key="4">
    <source>
        <dbReference type="PROSITE" id="PS50089"/>
    </source>
</evidence>
<proteinExistence type="predicted"/>
<sequence length="308" mass="34551">MPPTPRTSYLLTCLLLSAWCGLTNGDAAVALPRWSRDFAVVPPLVEDARGLTAEDLMAQPPWWSLRLRRKSPELPQFAFIGPDRRWAWLEREAGADPARRWEPNTPVNELGAVVMPQISVPCVRRSSGRRLQSVAARKTEREKKKKKKKKKKKEKMGLQGQLSDVSSDSIPLMLLSLLAVFINHLRSFLLRLTAKSNPNLPVDDVSIASGLANIIVLADQLSLNRLFSYRCGDGGGSDCVVCLSKLKEGEEVRKLECRHVFHKKCLEGWLHQLNFTCPLCRSALVSDDCVSKTQRRVGRDLISCFSLH</sequence>
<dbReference type="PANTHER" id="PTHR47662">
    <property type="entry name" value="RING-TYPE DOMAIN-CONTAINING PROTEIN"/>
    <property type="match status" value="1"/>
</dbReference>
<dbReference type="SMART" id="SM00184">
    <property type="entry name" value="RING"/>
    <property type="match status" value="1"/>
</dbReference>
<keyword evidence="1" id="KW-0479">Metal-binding</keyword>